<feature type="compositionally biased region" description="Polar residues" evidence="7">
    <location>
        <begin position="315"/>
        <end position="331"/>
    </location>
</feature>
<feature type="region of interest" description="Disordered" evidence="7">
    <location>
        <begin position="272"/>
        <end position="364"/>
    </location>
</feature>
<evidence type="ECO:0000256" key="1">
    <source>
        <dbReference type="ARBA" id="ARBA00004186"/>
    </source>
</evidence>
<comment type="subcellular location">
    <subcellularLocation>
        <location evidence="1">Cytoplasm</location>
        <location evidence="1">Cytoskeleton</location>
        <location evidence="1">Spindle</location>
    </subcellularLocation>
</comment>
<keyword evidence="5" id="KW-0131">Cell cycle</keyword>
<reference evidence="9 10" key="1">
    <citation type="journal article" date="2020" name="ISME J.">
        <title>Uncovering the hidden diversity of litter-decomposition mechanisms in mushroom-forming fungi.</title>
        <authorList>
            <person name="Floudas D."/>
            <person name="Bentzer J."/>
            <person name="Ahren D."/>
            <person name="Johansson T."/>
            <person name="Persson P."/>
            <person name="Tunlid A."/>
        </authorList>
    </citation>
    <scope>NUCLEOTIDE SEQUENCE [LARGE SCALE GENOMIC DNA]</scope>
    <source>
        <strain evidence="9 10">CBS 175.51</strain>
    </source>
</reference>
<dbReference type="GO" id="GO:0090307">
    <property type="term" value="P:mitotic spindle assembly"/>
    <property type="evidence" value="ECO:0007669"/>
    <property type="project" value="TreeGrafter"/>
</dbReference>
<dbReference type="SMART" id="SM01349">
    <property type="entry name" value="TOG"/>
    <property type="match status" value="1"/>
</dbReference>
<feature type="domain" description="TOG" evidence="8">
    <location>
        <begin position="367"/>
        <end position="618"/>
    </location>
</feature>
<evidence type="ECO:0000256" key="2">
    <source>
        <dbReference type="ARBA" id="ARBA00009549"/>
    </source>
</evidence>
<dbReference type="SUPFAM" id="SSF48371">
    <property type="entry name" value="ARM repeat"/>
    <property type="match status" value="1"/>
</dbReference>
<dbReference type="GO" id="GO:0005881">
    <property type="term" value="C:cytoplasmic microtubule"/>
    <property type="evidence" value="ECO:0007669"/>
    <property type="project" value="TreeGrafter"/>
</dbReference>
<evidence type="ECO:0000259" key="8">
    <source>
        <dbReference type="SMART" id="SM01349"/>
    </source>
</evidence>
<comment type="caution">
    <text evidence="9">The sequence shown here is derived from an EMBL/GenBank/DDBJ whole genome shotgun (WGS) entry which is preliminary data.</text>
</comment>
<keyword evidence="4" id="KW-0493">Microtubule</keyword>
<evidence type="ECO:0000256" key="6">
    <source>
        <dbReference type="SAM" id="Coils"/>
    </source>
</evidence>
<dbReference type="GO" id="GO:0005876">
    <property type="term" value="C:spindle microtubule"/>
    <property type="evidence" value="ECO:0007669"/>
    <property type="project" value="TreeGrafter"/>
</dbReference>
<dbReference type="InterPro" id="IPR024395">
    <property type="entry name" value="CLASP_N_dom"/>
</dbReference>
<dbReference type="EMBL" id="JAACJK010000109">
    <property type="protein sequence ID" value="KAF5333296.1"/>
    <property type="molecule type" value="Genomic_DNA"/>
</dbReference>
<evidence type="ECO:0000256" key="7">
    <source>
        <dbReference type="SAM" id="MobiDB-lite"/>
    </source>
</evidence>
<dbReference type="GO" id="GO:0005815">
    <property type="term" value="C:microtubule organizing center"/>
    <property type="evidence" value="ECO:0007669"/>
    <property type="project" value="TreeGrafter"/>
</dbReference>
<keyword evidence="10" id="KW-1185">Reference proteome</keyword>
<dbReference type="InterPro" id="IPR016024">
    <property type="entry name" value="ARM-type_fold"/>
</dbReference>
<feature type="compositionally biased region" description="Polar residues" evidence="7">
    <location>
        <begin position="738"/>
        <end position="751"/>
    </location>
</feature>
<dbReference type="GO" id="GO:0051301">
    <property type="term" value="P:cell division"/>
    <property type="evidence" value="ECO:0007669"/>
    <property type="project" value="UniProtKB-KW"/>
</dbReference>
<dbReference type="OrthoDB" id="46159at2759"/>
<feature type="coiled-coil region" evidence="6">
    <location>
        <begin position="881"/>
        <end position="908"/>
    </location>
</feature>
<feature type="region of interest" description="Disordered" evidence="7">
    <location>
        <begin position="649"/>
        <end position="788"/>
    </location>
</feature>
<organism evidence="9 10">
    <name type="scientific">Ephemerocybe angulata</name>
    <dbReference type="NCBI Taxonomy" id="980116"/>
    <lineage>
        <taxon>Eukaryota</taxon>
        <taxon>Fungi</taxon>
        <taxon>Dikarya</taxon>
        <taxon>Basidiomycota</taxon>
        <taxon>Agaricomycotina</taxon>
        <taxon>Agaricomycetes</taxon>
        <taxon>Agaricomycetidae</taxon>
        <taxon>Agaricales</taxon>
        <taxon>Agaricineae</taxon>
        <taxon>Psathyrellaceae</taxon>
        <taxon>Ephemerocybe</taxon>
    </lineage>
</organism>
<feature type="compositionally biased region" description="Low complexity" evidence="7">
    <location>
        <begin position="649"/>
        <end position="661"/>
    </location>
</feature>
<dbReference type="GO" id="GO:1990023">
    <property type="term" value="C:mitotic spindle midzone"/>
    <property type="evidence" value="ECO:0007669"/>
    <property type="project" value="TreeGrafter"/>
</dbReference>
<sequence length="1339" mass="142900">MSCPIDAPENAPASAAVHNPLDPATFVFPKPLSSTTVTIEFCDRIPDVDAVLSLFKAALRTSNQHLTNATLHALPPLLPLILTRSVNPSQSNGPLASSTSGAIDVPTLRQAFGAFLTSGGIVDRLGDKERAQSKAREALVLLGGYAFRAGATSAFSSKSGKGAETPIMAFERVMKENGLASKVWKVREQSIIALVNLRRTHPQFPIRPFLSLLVDCLEDTDAHVRDCARTSVVDLFSGPHVTDAARADLKKEMTKKNVRKTIVDGVLSKLLSGQASNSTPHSRDGSENGDAGPSRAKEYLPPSMMLAGKRPRVGSQGSTLSRSTTQANVRETFSRPESRGGAASPPPPPPQPQTPSTSDSPDVQPAYIASSRDLESEFAAMAKPFEGKESEHNWAARDAAVQRVRGMIKGDVHTRYAETFQACLKEGFVQWSLKTLASLRTTVAMNTCYLYSEMTKALGTGLDPYCDLLLTNLLKMAAFTKKITAQQSQVCVVDIMTHTSAPSRVVLPLLWTTLQEKTVQARAFVVGHFKAYLELHGARSRNAIEGSGGLEILEKSIKKALADPNPAVKESSRAMFWTFDTFWHDSATTILESLDATARKQLEKACPNPELIGGVATATPKVPKKSSIAAAIAASRAKAKAIANAPPSLRHQATAAAQTQTPVNRRAVSPVQRTSPKPTFPRPSSPLRTSSSPGSPPSRTPASQTLRSVSSGAVPVTNKRARSPSLSDPHYATRRRTSSPLATSPQNNMNTLRKAMQTALPASPPSSTGQQSPHRRPPSTLRAPPAAGNTRQSLMLPMASVEDESLLMAQTVPIPEGDTDSEDDHSMNLMSFSAAYDKFPQLSPRSVASKPTASVSNALSSGSMSDVGMNSGGLGQPEVVEDALRARAEQAESAAERLLELVDENDLQEPIIPVSLGGQSLGASHANGNGGVGLGLSMAGNGTVRAKAKTKPAPIPLSMRPPPVTPKPSAANARASAIMKQAAMFRDSPVAKKTSSLLDVLQAQRHETGWWLKRTALFAKASTLGPSKGPECLEELKALILALENGQITKEGLQKVAVICSENPVENSPPASPGGGPESLSPFVVDASAGTSSLGARSALWDTDRVFGKVFSALMAFVEPTRPEDELEYALIIVWEMLENQGAYLEGREADLFSMLLRVRYCNKVNVLEATSTIRDALTSKIDPVYGLTTFHGCLKAFQAEPNAADEAEVKAATVAFGLIALGKFTLRLPAEIAEEELPRLKGTLIAALNDRSSLVVRESAAAAIISAQLVLKDETQLFALLDGLADDKKNLLTYLFDKHGARGTEEGGDGLGGIAKFQKEIRRLDTRTSTPLRVAPRV</sequence>
<keyword evidence="3" id="KW-0132">Cell division</keyword>
<comment type="similarity">
    <text evidence="2">Belongs to the CLASP family.</text>
</comment>
<dbReference type="InterPro" id="IPR034085">
    <property type="entry name" value="TOG"/>
</dbReference>
<accession>A0A8H5FE02</accession>
<evidence type="ECO:0000256" key="5">
    <source>
        <dbReference type="ARBA" id="ARBA00022776"/>
    </source>
</evidence>
<proteinExistence type="inferred from homology"/>
<dbReference type="PANTHER" id="PTHR21567">
    <property type="entry name" value="CLASP"/>
    <property type="match status" value="1"/>
</dbReference>
<evidence type="ECO:0000256" key="4">
    <source>
        <dbReference type="ARBA" id="ARBA00022701"/>
    </source>
</evidence>
<keyword evidence="5" id="KW-0498">Mitosis</keyword>
<dbReference type="Proteomes" id="UP000541558">
    <property type="component" value="Unassembled WGS sequence"/>
</dbReference>
<dbReference type="InterPro" id="IPR011989">
    <property type="entry name" value="ARM-like"/>
</dbReference>
<evidence type="ECO:0000313" key="9">
    <source>
        <dbReference type="EMBL" id="KAF5333296.1"/>
    </source>
</evidence>
<evidence type="ECO:0000313" key="10">
    <source>
        <dbReference type="Proteomes" id="UP000541558"/>
    </source>
</evidence>
<feature type="compositionally biased region" description="Pro residues" evidence="7">
    <location>
        <begin position="953"/>
        <end position="966"/>
    </location>
</feature>
<evidence type="ECO:0000256" key="3">
    <source>
        <dbReference type="ARBA" id="ARBA00022618"/>
    </source>
</evidence>
<protein>
    <recommendedName>
        <fullName evidence="8">TOG domain-containing protein</fullName>
    </recommendedName>
</protein>
<name>A0A8H5FE02_9AGAR</name>
<dbReference type="GO" id="GO:0008017">
    <property type="term" value="F:microtubule binding"/>
    <property type="evidence" value="ECO:0007669"/>
    <property type="project" value="TreeGrafter"/>
</dbReference>
<feature type="region of interest" description="Disordered" evidence="7">
    <location>
        <begin position="950"/>
        <end position="970"/>
    </location>
</feature>
<gene>
    <name evidence="9" type="ORF">D9611_002221</name>
</gene>
<dbReference type="PANTHER" id="PTHR21567:SF9">
    <property type="entry name" value="CLIP-ASSOCIATING PROTEIN"/>
    <property type="match status" value="1"/>
</dbReference>
<dbReference type="Gene3D" id="1.25.10.10">
    <property type="entry name" value="Leucine-rich Repeat Variant"/>
    <property type="match status" value="2"/>
</dbReference>
<feature type="compositionally biased region" description="Pro residues" evidence="7">
    <location>
        <begin position="344"/>
        <end position="353"/>
    </location>
</feature>
<keyword evidence="6" id="KW-0175">Coiled coil</keyword>
<dbReference type="Pfam" id="PF12348">
    <property type="entry name" value="CLASP_N"/>
    <property type="match status" value="1"/>
</dbReference>